<evidence type="ECO:0000256" key="6">
    <source>
        <dbReference type="SAM" id="MobiDB-lite"/>
    </source>
</evidence>
<evidence type="ECO:0000256" key="4">
    <source>
        <dbReference type="ARBA" id="ARBA00023004"/>
    </source>
</evidence>
<feature type="region of interest" description="Disordered" evidence="6">
    <location>
        <begin position="430"/>
        <end position="455"/>
    </location>
</feature>
<evidence type="ECO:0000259" key="7">
    <source>
        <dbReference type="PROSITE" id="PS51296"/>
    </source>
</evidence>
<dbReference type="EMBL" id="JAAGWF010000005">
    <property type="protein sequence ID" value="NEK56964.1"/>
    <property type="molecule type" value="Genomic_DNA"/>
</dbReference>
<dbReference type="InterPro" id="IPR017941">
    <property type="entry name" value="Rieske_2Fe-2S"/>
</dbReference>
<dbReference type="GO" id="GO:0016705">
    <property type="term" value="F:oxidoreductase activity, acting on paired donors, with incorporation or reduction of molecular oxygen"/>
    <property type="evidence" value="ECO:0007669"/>
    <property type="project" value="UniProtKB-ARBA"/>
</dbReference>
<name>A0A7K3VYI3_9ACTN</name>
<dbReference type="Pfam" id="PF19301">
    <property type="entry name" value="LigXa_C"/>
    <property type="match status" value="1"/>
</dbReference>
<proteinExistence type="predicted"/>
<dbReference type="Proteomes" id="UP000470246">
    <property type="component" value="Unassembled WGS sequence"/>
</dbReference>
<dbReference type="PROSITE" id="PS00570">
    <property type="entry name" value="RING_HYDROXYL_ALPHA"/>
    <property type="match status" value="1"/>
</dbReference>
<gene>
    <name evidence="8" type="ORF">GCU56_03640</name>
</gene>
<reference evidence="8 9" key="1">
    <citation type="submission" date="2020-02" db="EMBL/GenBank/DDBJ databases">
        <title>Geodermatophilus sabuli CPCC 205279 I12A-02694.</title>
        <authorList>
            <person name="Jiang Z."/>
        </authorList>
    </citation>
    <scope>NUCLEOTIDE SEQUENCE [LARGE SCALE GENOMIC DNA]</scope>
    <source>
        <strain evidence="8 9">I12A-02694</strain>
    </source>
</reference>
<dbReference type="CDD" id="cd03479">
    <property type="entry name" value="Rieske_RO_Alpha_PhDO_like"/>
    <property type="match status" value="1"/>
</dbReference>
<comment type="caution">
    <text evidence="8">The sequence shown here is derived from an EMBL/GenBank/DDBJ whole genome shotgun (WGS) entry which is preliminary data.</text>
</comment>
<keyword evidence="5" id="KW-0411">Iron-sulfur</keyword>
<evidence type="ECO:0000256" key="1">
    <source>
        <dbReference type="ARBA" id="ARBA00022714"/>
    </source>
</evidence>
<sequence length="455" mass="51193">MSDVLRPEDNMLLTQVGRGTPMGELFRRFWLPVVTSADIEEIDGAPVRLRVLGEDLIAFRDTQGRVGLLSTWCPHRRANLFFGRNEECGLRCVYHGWKFDVDGNCVDLPSEPPTSNFKTKVRIASYPTVEKGGLVWTYMGPPELQPAFPEYEWADVPDKHRVINSSLVECNWLQTLEGDIDTAHVSFLHRPLEAGKALKWARFVPNFGEYVAKDKAPSLTVKETDYGFVYGGRRVGGEDDYYWRFSHWLIPSTSETPGSVERPGRIVVPIDDFNTTSFSFVWHPHRPLSAEEAIANDRTLNQPLAPFQLADGYIIDTRRSSLTKENDFKIDRKVQKTKRFSGIYGTPPEEDRAMTETMEPVLDRSKEHLGTSDVAIIAMRRRLLRLAKDLQKGIEPPLASLPGAFRTRGFDVVSTHGDFNTAVEDCADEIMPPRDGAAGRPADVPSDGQRSAEPV</sequence>
<evidence type="ECO:0000313" key="9">
    <source>
        <dbReference type="Proteomes" id="UP000470246"/>
    </source>
</evidence>
<keyword evidence="9" id="KW-1185">Reference proteome</keyword>
<keyword evidence="2" id="KW-0479">Metal-binding</keyword>
<feature type="domain" description="Rieske" evidence="7">
    <location>
        <begin position="30"/>
        <end position="137"/>
    </location>
</feature>
<evidence type="ECO:0000256" key="2">
    <source>
        <dbReference type="ARBA" id="ARBA00022723"/>
    </source>
</evidence>
<dbReference type="SUPFAM" id="SSF50022">
    <property type="entry name" value="ISP domain"/>
    <property type="match status" value="1"/>
</dbReference>
<dbReference type="GO" id="GO:0004497">
    <property type="term" value="F:monooxygenase activity"/>
    <property type="evidence" value="ECO:0007669"/>
    <property type="project" value="UniProtKB-ARBA"/>
</dbReference>
<dbReference type="InterPro" id="IPR036922">
    <property type="entry name" value="Rieske_2Fe-2S_sf"/>
</dbReference>
<evidence type="ECO:0000256" key="3">
    <source>
        <dbReference type="ARBA" id="ARBA00023002"/>
    </source>
</evidence>
<dbReference type="InterPro" id="IPR015881">
    <property type="entry name" value="ARHD_Rieske_2Fe_2S"/>
</dbReference>
<dbReference type="Gene3D" id="3.90.380.10">
    <property type="entry name" value="Naphthalene 1,2-dioxygenase Alpha Subunit, Chain A, domain 1"/>
    <property type="match status" value="1"/>
</dbReference>
<dbReference type="GO" id="GO:0051537">
    <property type="term" value="F:2 iron, 2 sulfur cluster binding"/>
    <property type="evidence" value="ECO:0007669"/>
    <property type="project" value="UniProtKB-KW"/>
</dbReference>
<evidence type="ECO:0000256" key="5">
    <source>
        <dbReference type="ARBA" id="ARBA00023014"/>
    </source>
</evidence>
<dbReference type="PROSITE" id="PS51296">
    <property type="entry name" value="RIESKE"/>
    <property type="match status" value="1"/>
</dbReference>
<organism evidence="8 9">
    <name type="scientific">Geodermatophilus sabuli</name>
    <dbReference type="NCBI Taxonomy" id="1564158"/>
    <lineage>
        <taxon>Bacteria</taxon>
        <taxon>Bacillati</taxon>
        <taxon>Actinomycetota</taxon>
        <taxon>Actinomycetes</taxon>
        <taxon>Geodermatophilales</taxon>
        <taxon>Geodermatophilaceae</taxon>
        <taxon>Geodermatophilus</taxon>
    </lineage>
</organism>
<dbReference type="Gene3D" id="2.102.10.10">
    <property type="entry name" value="Rieske [2Fe-2S] iron-sulphur domain"/>
    <property type="match status" value="1"/>
</dbReference>
<dbReference type="SUPFAM" id="SSF55961">
    <property type="entry name" value="Bet v1-like"/>
    <property type="match status" value="1"/>
</dbReference>
<dbReference type="PANTHER" id="PTHR21266:SF59">
    <property type="entry name" value="BLR4922 PROTEIN"/>
    <property type="match status" value="1"/>
</dbReference>
<dbReference type="AlphaFoldDB" id="A0A7K3VYI3"/>
<keyword evidence="3" id="KW-0560">Oxidoreductase</keyword>
<dbReference type="Pfam" id="PF00355">
    <property type="entry name" value="Rieske"/>
    <property type="match status" value="1"/>
</dbReference>
<dbReference type="RefSeq" id="WP_163480166.1">
    <property type="nucleotide sequence ID" value="NZ_JAAGWF010000005.1"/>
</dbReference>
<protein>
    <submittedName>
        <fullName evidence="8">Rieske 2Fe-2S domain-containing protein</fullName>
    </submittedName>
</protein>
<keyword evidence="4" id="KW-0408">Iron</keyword>
<dbReference type="InterPro" id="IPR045623">
    <property type="entry name" value="LigXa_C"/>
</dbReference>
<dbReference type="PANTHER" id="PTHR21266">
    <property type="entry name" value="IRON-SULFUR DOMAIN CONTAINING PROTEIN"/>
    <property type="match status" value="1"/>
</dbReference>
<dbReference type="InterPro" id="IPR050584">
    <property type="entry name" value="Cholesterol_7-desaturase"/>
</dbReference>
<evidence type="ECO:0000313" key="8">
    <source>
        <dbReference type="EMBL" id="NEK56964.1"/>
    </source>
</evidence>
<accession>A0A7K3VYI3</accession>
<keyword evidence="1" id="KW-0001">2Fe-2S</keyword>
<dbReference type="GO" id="GO:0005506">
    <property type="term" value="F:iron ion binding"/>
    <property type="evidence" value="ECO:0007669"/>
    <property type="project" value="InterPro"/>
</dbReference>